<name>A0ABD2PHD3_9CUCU</name>
<sequence>MEQRRKLNSTKSSCDTPSPVLLRRRLSAPETVMRKYNLARARSQDSDPGHSHDSKFGDLSNTVHSGSDLSLQKKKDSAVLMRKSTILRRLMTNPKTYGSSSFQEWQHYCGKLSTPSLNSLQGSPEHLSKSYSRRSLVGYEFKTSPKHSYGSRKVSPVHQLYEPQKSSLTQNTNTSPRRIIDSSCDNYANQQSYHSHSTNRISSQKMTTIDQHIASVRTTHSDSAYSNDRSNFSPASISSCSTNTNLTTQKSSRYKNDTKNLDQGIVDENRNFSVNTSFNYVTQESSTQTSSTTNLNVISNVKLSQKTLDLIVNEVMRDVQCTNGNEVQDKTGDAIHVQKISGLKPTRHGTINNVYRDDSVMHKNDTDFKEQRTSSSRLSGISSKTSLGVKSENFMDDNSDIISIADSLEDTTSSKLSVKNHDNKPVRGDLPPLPTKYQKNSTKNLKPADSFFVSMKTDIADEVKSVSDYLPKKLKDKIWQRQQTLQERVNHNKTENTTPIKLRQNGKNHLTNSENSKLNKIKNKIRYKKPFLPSLVSTEKLKIENNDKKLENSKIKNKFKRKSKIQSTRKADVLQNLSETNFRVYTTQNEYQYDGAPRKIYHKSEFKNFNKRVEILEIMECVDLSDRQNQSSTKSKSKIPVLVSQNLTSVSPKKPTYLDFNQMVISDPKLDQLIANILIQSLQEKGGSTTMKPQCQDEPNDTPEGRTVKDDKEFAVIPEELSQQTSSEEKENTPNSVNVTNEKNIKVIEELRKINSTSNQVPQTKNIENNYKGKAALELPKPDNFSTIPDGWVAFHTLQKSEESIDTSTHEGQKQDFRRIEGAGREPYQDRLPPENKRNYRTLHERIHEEYDFERTTAREEGLKGVTIPPPLPKKYGSPSRRSKYKSMPNGQQPPGEWSIVLSGNNSASFASDLEMKIRFPSSRHINTSHQQPEPEEDRENNQMYEGTFFPRIDHRYLNGYSRRNSYYNENIGEYRKLPDIKKRQPENEKVSDQIALAAIEIDDIRPRQTKTSLRRYKMTRPKLHPLFESNIYDVNLDRQYPEILRRFPQLLTVNGNSISPERKNSVPGISRRDVPKHNYAPN</sequence>
<reference evidence="2 3" key="1">
    <citation type="journal article" date="2021" name="BMC Biol.">
        <title>Horizontally acquired antibacterial genes associated with adaptive radiation of ladybird beetles.</title>
        <authorList>
            <person name="Li H.S."/>
            <person name="Tang X.F."/>
            <person name="Huang Y.H."/>
            <person name="Xu Z.Y."/>
            <person name="Chen M.L."/>
            <person name="Du X.Y."/>
            <person name="Qiu B.Y."/>
            <person name="Chen P.T."/>
            <person name="Zhang W."/>
            <person name="Slipinski A."/>
            <person name="Escalona H.E."/>
            <person name="Waterhouse R.M."/>
            <person name="Zwick A."/>
            <person name="Pang H."/>
        </authorList>
    </citation>
    <scope>NUCLEOTIDE SEQUENCE [LARGE SCALE GENOMIC DNA]</scope>
    <source>
        <strain evidence="2">SYSU2018</strain>
    </source>
</reference>
<dbReference type="EMBL" id="JABFTP020000186">
    <property type="protein sequence ID" value="KAL3290238.1"/>
    <property type="molecule type" value="Genomic_DNA"/>
</dbReference>
<feature type="compositionally biased region" description="Basic and acidic residues" evidence="1">
    <location>
        <begin position="42"/>
        <end position="56"/>
    </location>
</feature>
<feature type="region of interest" description="Disordered" evidence="1">
    <location>
        <begin position="40"/>
        <end position="74"/>
    </location>
</feature>
<evidence type="ECO:0000313" key="3">
    <source>
        <dbReference type="Proteomes" id="UP001516400"/>
    </source>
</evidence>
<protein>
    <submittedName>
        <fullName evidence="2">Uncharacterized protein</fullName>
    </submittedName>
</protein>
<feature type="compositionally biased region" description="Polar residues" evidence="1">
    <location>
        <begin position="59"/>
        <end position="70"/>
    </location>
</feature>
<organism evidence="2 3">
    <name type="scientific">Cryptolaemus montrouzieri</name>
    <dbReference type="NCBI Taxonomy" id="559131"/>
    <lineage>
        <taxon>Eukaryota</taxon>
        <taxon>Metazoa</taxon>
        <taxon>Ecdysozoa</taxon>
        <taxon>Arthropoda</taxon>
        <taxon>Hexapoda</taxon>
        <taxon>Insecta</taxon>
        <taxon>Pterygota</taxon>
        <taxon>Neoptera</taxon>
        <taxon>Endopterygota</taxon>
        <taxon>Coleoptera</taxon>
        <taxon>Polyphaga</taxon>
        <taxon>Cucujiformia</taxon>
        <taxon>Coccinelloidea</taxon>
        <taxon>Coccinellidae</taxon>
        <taxon>Scymninae</taxon>
        <taxon>Scymnini</taxon>
        <taxon>Cryptolaemus</taxon>
    </lineage>
</organism>
<feature type="region of interest" description="Disordered" evidence="1">
    <location>
        <begin position="414"/>
        <end position="435"/>
    </location>
</feature>
<evidence type="ECO:0000256" key="1">
    <source>
        <dbReference type="SAM" id="MobiDB-lite"/>
    </source>
</evidence>
<proteinExistence type="predicted"/>
<feature type="region of interest" description="Disordered" evidence="1">
    <location>
        <begin position="1055"/>
        <end position="1083"/>
    </location>
</feature>
<dbReference type="Proteomes" id="UP001516400">
    <property type="component" value="Unassembled WGS sequence"/>
</dbReference>
<gene>
    <name evidence="2" type="ORF">HHI36_023592</name>
</gene>
<feature type="compositionally biased region" description="Basic and acidic residues" evidence="1">
    <location>
        <begin position="1061"/>
        <end position="1077"/>
    </location>
</feature>
<accession>A0ABD2PHD3</accession>
<feature type="region of interest" description="Disordered" evidence="1">
    <location>
        <begin position="685"/>
        <end position="709"/>
    </location>
</feature>
<keyword evidence="3" id="KW-1185">Reference proteome</keyword>
<comment type="caution">
    <text evidence="2">The sequence shown here is derived from an EMBL/GenBank/DDBJ whole genome shotgun (WGS) entry which is preliminary data.</text>
</comment>
<dbReference type="AlphaFoldDB" id="A0ABD2PHD3"/>
<feature type="region of interest" description="Disordered" evidence="1">
    <location>
        <begin position="864"/>
        <end position="895"/>
    </location>
</feature>
<evidence type="ECO:0000313" key="2">
    <source>
        <dbReference type="EMBL" id="KAL3290238.1"/>
    </source>
</evidence>